<keyword evidence="2 5" id="KW-0812">Transmembrane</keyword>
<organism evidence="6 7">
    <name type="scientific">Enorma phocaeensis</name>
    <dbReference type="NCBI Taxonomy" id="1871019"/>
    <lineage>
        <taxon>Bacteria</taxon>
        <taxon>Bacillati</taxon>
        <taxon>Actinomycetota</taxon>
        <taxon>Coriobacteriia</taxon>
        <taxon>Coriobacteriales</taxon>
        <taxon>Coriobacteriaceae</taxon>
        <taxon>Enorma</taxon>
    </lineage>
</organism>
<evidence type="ECO:0000256" key="1">
    <source>
        <dbReference type="ARBA" id="ARBA00004141"/>
    </source>
</evidence>
<feature type="transmembrane region" description="Helical" evidence="5">
    <location>
        <begin position="95"/>
        <end position="117"/>
    </location>
</feature>
<reference evidence="6" key="2">
    <citation type="submission" date="2021-09" db="EMBL/GenBank/DDBJ databases">
        <authorList>
            <person name="Gilroy R."/>
        </authorList>
    </citation>
    <scope>NUCLEOTIDE SEQUENCE</scope>
    <source>
        <strain evidence="6">ChiHjej13B12-9602</strain>
    </source>
</reference>
<dbReference type="InterPro" id="IPR003339">
    <property type="entry name" value="ABC/ECF_trnsptr_transmembrane"/>
</dbReference>
<evidence type="ECO:0000256" key="5">
    <source>
        <dbReference type="SAM" id="Phobius"/>
    </source>
</evidence>
<evidence type="ECO:0000313" key="7">
    <source>
        <dbReference type="Proteomes" id="UP000753256"/>
    </source>
</evidence>
<gene>
    <name evidence="6" type="ORF">K8V70_03660</name>
</gene>
<feature type="transmembrane region" description="Helical" evidence="5">
    <location>
        <begin position="20"/>
        <end position="44"/>
    </location>
</feature>
<reference evidence="6" key="1">
    <citation type="journal article" date="2021" name="PeerJ">
        <title>Extensive microbial diversity within the chicken gut microbiome revealed by metagenomics and culture.</title>
        <authorList>
            <person name="Gilroy R."/>
            <person name="Ravi A."/>
            <person name="Getino M."/>
            <person name="Pursley I."/>
            <person name="Horton D.L."/>
            <person name="Alikhan N.F."/>
            <person name="Baker D."/>
            <person name="Gharbi K."/>
            <person name="Hall N."/>
            <person name="Watson M."/>
            <person name="Adriaenssens E.M."/>
            <person name="Foster-Nyarko E."/>
            <person name="Jarju S."/>
            <person name="Secka A."/>
            <person name="Antonio M."/>
            <person name="Oren A."/>
            <person name="Chaudhuri R.R."/>
            <person name="La Ragione R."/>
            <person name="Hildebrand F."/>
            <person name="Pallen M.J."/>
        </authorList>
    </citation>
    <scope>NUCLEOTIDE SEQUENCE</scope>
    <source>
        <strain evidence="6">ChiHjej13B12-9602</strain>
    </source>
</reference>
<accession>A0A921LTL2</accession>
<feature type="transmembrane region" description="Helical" evidence="5">
    <location>
        <begin position="280"/>
        <end position="301"/>
    </location>
</feature>
<dbReference type="RefSeq" id="WP_273189416.1">
    <property type="nucleotide sequence ID" value="NZ_DYUZ01000014.1"/>
</dbReference>
<dbReference type="GO" id="GO:0005886">
    <property type="term" value="C:plasma membrane"/>
    <property type="evidence" value="ECO:0007669"/>
    <property type="project" value="UniProtKB-ARBA"/>
</dbReference>
<sequence>MSARVKHTAFGTSHPAVPAVYLLVTLALTMGAFQPVLILLSLAGAFSCAVCLRGFGAACASLRWQLPLVLIIAVLNPLFSASGSTELFRLGARAVYLESLCYGCCMGMLFIASVLWLQAAAELLSFDKVMALLGNAAPVLALMVAQCMRLIPRFARQGRAIMDVHAVAMEAARAGADERDGGPASVASIRRTLPDTLRDGLRTSSVLMGWSMENSLETADAMRARGWGEAPRRTTYARYRFTGADAAAIVALFASTILMALIAIAATMQFSFYPTMTRLVLWWGYVPYALWMALPCMLHAYEVVSFR</sequence>
<evidence type="ECO:0000256" key="4">
    <source>
        <dbReference type="ARBA" id="ARBA00023136"/>
    </source>
</evidence>
<keyword evidence="4 5" id="KW-0472">Membrane</keyword>
<evidence type="ECO:0000256" key="2">
    <source>
        <dbReference type="ARBA" id="ARBA00022692"/>
    </source>
</evidence>
<dbReference type="Proteomes" id="UP000753256">
    <property type="component" value="Unassembled WGS sequence"/>
</dbReference>
<comment type="caution">
    <text evidence="6">The sequence shown here is derived from an EMBL/GenBank/DDBJ whole genome shotgun (WGS) entry which is preliminary data.</text>
</comment>
<dbReference type="AlphaFoldDB" id="A0A921LTL2"/>
<keyword evidence="3 5" id="KW-1133">Transmembrane helix</keyword>
<evidence type="ECO:0000256" key="3">
    <source>
        <dbReference type="ARBA" id="ARBA00022989"/>
    </source>
</evidence>
<feature type="transmembrane region" description="Helical" evidence="5">
    <location>
        <begin position="64"/>
        <end position="83"/>
    </location>
</feature>
<protein>
    <submittedName>
        <fullName evidence="6">Energy-coupling factor transporter transmembrane protein EcfT</fullName>
    </submittedName>
</protein>
<proteinExistence type="predicted"/>
<comment type="subcellular location">
    <subcellularLocation>
        <location evidence="1">Membrane</location>
        <topology evidence="1">Multi-pass membrane protein</topology>
    </subcellularLocation>
</comment>
<name>A0A921LTL2_9ACTN</name>
<dbReference type="CDD" id="cd16914">
    <property type="entry name" value="EcfT"/>
    <property type="match status" value="1"/>
</dbReference>
<evidence type="ECO:0000313" key="6">
    <source>
        <dbReference type="EMBL" id="HJG36947.1"/>
    </source>
</evidence>
<feature type="transmembrane region" description="Helical" evidence="5">
    <location>
        <begin position="246"/>
        <end position="268"/>
    </location>
</feature>
<dbReference type="EMBL" id="DYUZ01000014">
    <property type="protein sequence ID" value="HJG36947.1"/>
    <property type="molecule type" value="Genomic_DNA"/>
</dbReference>
<feature type="transmembrane region" description="Helical" evidence="5">
    <location>
        <begin position="129"/>
        <end position="151"/>
    </location>
</feature>